<feature type="transmembrane region" description="Helical" evidence="4">
    <location>
        <begin position="125"/>
        <end position="143"/>
    </location>
</feature>
<gene>
    <name evidence="6" type="ORF">G0028_14870</name>
</gene>
<feature type="transmembrane region" description="Helical" evidence="4">
    <location>
        <begin position="148"/>
        <end position="167"/>
    </location>
</feature>
<dbReference type="GO" id="GO:0043709">
    <property type="term" value="P:cell adhesion involved in single-species biofilm formation"/>
    <property type="evidence" value="ECO:0007669"/>
    <property type="project" value="TreeGrafter"/>
</dbReference>
<feature type="transmembrane region" description="Helical" evidence="4">
    <location>
        <begin position="72"/>
        <end position="89"/>
    </location>
</feature>
<dbReference type="InterPro" id="IPR043128">
    <property type="entry name" value="Rev_trsase/Diguanyl_cyclase"/>
</dbReference>
<dbReference type="InterPro" id="IPR050469">
    <property type="entry name" value="Diguanylate_Cyclase"/>
</dbReference>
<keyword evidence="7" id="KW-1185">Reference proteome</keyword>
<comment type="cofactor">
    <cofactor evidence="1">
        <name>Mg(2+)</name>
        <dbReference type="ChEBI" id="CHEBI:18420"/>
    </cofactor>
</comment>
<comment type="catalytic activity">
    <reaction evidence="3">
        <text>2 GTP = 3',3'-c-di-GMP + 2 diphosphate</text>
        <dbReference type="Rhea" id="RHEA:24898"/>
        <dbReference type="ChEBI" id="CHEBI:33019"/>
        <dbReference type="ChEBI" id="CHEBI:37565"/>
        <dbReference type="ChEBI" id="CHEBI:58805"/>
        <dbReference type="EC" id="2.7.7.65"/>
    </reaction>
</comment>
<name>A0A7S6VY73_9GAMM</name>
<proteinExistence type="predicted"/>
<dbReference type="InterPro" id="IPR000160">
    <property type="entry name" value="GGDEF_dom"/>
</dbReference>
<dbReference type="Proteomes" id="UP000593966">
    <property type="component" value="Chromosome"/>
</dbReference>
<dbReference type="EC" id="2.7.7.65" evidence="2"/>
<dbReference type="GO" id="GO:1902201">
    <property type="term" value="P:negative regulation of bacterial-type flagellum-dependent cell motility"/>
    <property type="evidence" value="ECO:0007669"/>
    <property type="project" value="TreeGrafter"/>
</dbReference>
<keyword evidence="4" id="KW-0812">Transmembrane</keyword>
<evidence type="ECO:0000256" key="4">
    <source>
        <dbReference type="SAM" id="Phobius"/>
    </source>
</evidence>
<dbReference type="AlphaFoldDB" id="A0A7S6VY73"/>
<dbReference type="RefSeq" id="WP_180045823.1">
    <property type="nucleotide sequence ID" value="NZ_CP048659.1"/>
</dbReference>
<protein>
    <recommendedName>
        <fullName evidence="2">diguanylate cyclase</fullName>
        <ecNumber evidence="2">2.7.7.65</ecNumber>
    </recommendedName>
</protein>
<dbReference type="PROSITE" id="PS50887">
    <property type="entry name" value="GGDEF"/>
    <property type="match status" value="1"/>
</dbReference>
<dbReference type="SMART" id="SM00267">
    <property type="entry name" value="GGDEF"/>
    <property type="match status" value="1"/>
</dbReference>
<dbReference type="SUPFAM" id="SSF55073">
    <property type="entry name" value="Nucleotide cyclase"/>
    <property type="match status" value="1"/>
</dbReference>
<keyword evidence="4" id="KW-1133">Transmembrane helix</keyword>
<accession>A0A7S6VY73</accession>
<dbReference type="GO" id="GO:0005886">
    <property type="term" value="C:plasma membrane"/>
    <property type="evidence" value="ECO:0007669"/>
    <property type="project" value="TreeGrafter"/>
</dbReference>
<dbReference type="Gene3D" id="3.30.70.270">
    <property type="match status" value="1"/>
</dbReference>
<evidence type="ECO:0000259" key="5">
    <source>
        <dbReference type="PROSITE" id="PS50887"/>
    </source>
</evidence>
<feature type="transmembrane region" description="Helical" evidence="4">
    <location>
        <begin position="33"/>
        <end position="52"/>
    </location>
</feature>
<organism evidence="6 7">
    <name type="scientific">Acinetobacter piscicola</name>
    <dbReference type="NCBI Taxonomy" id="2006115"/>
    <lineage>
        <taxon>Bacteria</taxon>
        <taxon>Pseudomonadati</taxon>
        <taxon>Pseudomonadota</taxon>
        <taxon>Gammaproteobacteria</taxon>
        <taxon>Moraxellales</taxon>
        <taxon>Moraxellaceae</taxon>
        <taxon>Acinetobacter</taxon>
    </lineage>
</organism>
<dbReference type="PANTHER" id="PTHR45138">
    <property type="entry name" value="REGULATORY COMPONENTS OF SENSORY TRANSDUCTION SYSTEM"/>
    <property type="match status" value="1"/>
</dbReference>
<feature type="transmembrane region" description="Helical" evidence="4">
    <location>
        <begin position="101"/>
        <end position="119"/>
    </location>
</feature>
<sequence length="388" mass="44798">MKEFFSKIFKKIKFQLFETDDLIINWNDFDKGVLLLFFGALNQSTSILWYWHNVKIKKQVQWLNIDFYPSRMSSLIICTMLFSVLLILCHYFKHNQKFRTLISYSSPALFGMVMIYGGYTVGIYSVPTVSGFVCIVLVGLVFYNRKILYGVAIPIAIFTVIVCYQSSNNMIAYAPLFTEALNHTQVFENAFWVRSMAELFLPILLISILFFEVLLSQWRRREKKIEYLSTTDALTEIYNRRYIGHQLNHIYTDAVSVIILDLDHFKAINDGYGHHVGDEVLCRVARTLESSIRQKDIVGRFGGEEFIVLLPYADLKQAQEVAERCREKIAQELIILKDKQQISITASFGIASSTGDLSQEELIRLADQALYLSKQKGRNCVSHYLEIS</sequence>
<feature type="domain" description="GGDEF" evidence="5">
    <location>
        <begin position="253"/>
        <end position="386"/>
    </location>
</feature>
<keyword evidence="4" id="KW-0472">Membrane</keyword>
<dbReference type="CDD" id="cd01949">
    <property type="entry name" value="GGDEF"/>
    <property type="match status" value="1"/>
</dbReference>
<dbReference type="InterPro" id="IPR029787">
    <property type="entry name" value="Nucleotide_cyclase"/>
</dbReference>
<evidence type="ECO:0000256" key="3">
    <source>
        <dbReference type="ARBA" id="ARBA00034247"/>
    </source>
</evidence>
<feature type="transmembrane region" description="Helical" evidence="4">
    <location>
        <begin position="191"/>
        <end position="215"/>
    </location>
</feature>
<dbReference type="EMBL" id="CP048659">
    <property type="protein sequence ID" value="QOW47065.1"/>
    <property type="molecule type" value="Genomic_DNA"/>
</dbReference>
<reference evidence="6 7" key="1">
    <citation type="submission" date="2020-02" db="EMBL/GenBank/DDBJ databases">
        <title>Tigecycline-resistant Acinetobacter species from pigs and migratory birds.</title>
        <authorList>
            <person name="Chen C."/>
            <person name="Sun J."/>
            <person name="Liao X.-P."/>
            <person name="Liu Y.-H."/>
        </authorList>
    </citation>
    <scope>NUCLEOTIDE SEQUENCE [LARGE SCALE GENOMIC DNA]</scope>
    <source>
        <strain evidence="6 7">YH12207_T</strain>
    </source>
</reference>
<dbReference type="FunFam" id="3.30.70.270:FF:000001">
    <property type="entry name" value="Diguanylate cyclase domain protein"/>
    <property type="match status" value="1"/>
</dbReference>
<evidence type="ECO:0000256" key="1">
    <source>
        <dbReference type="ARBA" id="ARBA00001946"/>
    </source>
</evidence>
<evidence type="ECO:0000256" key="2">
    <source>
        <dbReference type="ARBA" id="ARBA00012528"/>
    </source>
</evidence>
<dbReference type="PANTHER" id="PTHR45138:SF9">
    <property type="entry name" value="DIGUANYLATE CYCLASE DGCM-RELATED"/>
    <property type="match status" value="1"/>
</dbReference>
<dbReference type="GO" id="GO:0052621">
    <property type="term" value="F:diguanylate cyclase activity"/>
    <property type="evidence" value="ECO:0007669"/>
    <property type="project" value="UniProtKB-EC"/>
</dbReference>
<evidence type="ECO:0000313" key="6">
    <source>
        <dbReference type="EMBL" id="QOW47065.1"/>
    </source>
</evidence>
<dbReference type="Pfam" id="PF00990">
    <property type="entry name" value="GGDEF"/>
    <property type="match status" value="1"/>
</dbReference>
<evidence type="ECO:0000313" key="7">
    <source>
        <dbReference type="Proteomes" id="UP000593966"/>
    </source>
</evidence>
<dbReference type="NCBIfam" id="TIGR00254">
    <property type="entry name" value="GGDEF"/>
    <property type="match status" value="1"/>
</dbReference>